<sequence length="2717" mass="292287">MSHQHSAQATAVDIDAYNSTAVRLPEGALHELFAAQAARTPDAVALVCGDRELSYRELDTAATVLAHRLQARGVRPGDSVGLFQDRSLAYVVAVLAVLRAGGAYIPLDPRQPEERRAFILADTGAVLLLTDRDERATEFAGTVPVLRLTDEVTEPGEEAPPLEVAVHPDQLAYVMYTSGSSGTPKGVANTHRNVVELALDPWWGAEGRHARVLAYSPLAFDSSTYELWVPLLSGGTAIVLPAPKLDIAELASAITEHRATAVYFTTALFDAMASEAVGALAVLREIWTGGDVLSAPALRRVLEECPDTTVVHAYGPTESTVFCSYQVFGPQERSVERLHLGVPMANTRMYVLDEGLRPVVPGVVGELYVAGSHLAWGYVGRPGLSSERFVADPFGPAGERMYRTGDLARWNEHGEVVFEGRADQQVKLRGFRIELGEIETALVAHASVSQAAVIVREDRPGDKRLVAYVVGEADADTLHDHCAERLAEYMVPSAFVLLPELPLTANGKLDRRALPAPRAGGAEGRAPRTPAEEVLCGLFADILGVPAVSVDDDFFRLGGHSLLATRLVGRVRTALATELSLRDFFQYPTVARLAEHIATGAGRAPRPQLTVAPRADDHLPLSAAQRRLWFLDQMEGPSATYNIPLAVTLSGSVDPELLRQALGDVIARHEVLRTSYPVHDGEPRQHIADPDEVSVPLTVASVSEDDLTGRIAGEAAHLFDLATELPLHAALFQLEPTRSVLVLVVHHIASDGWSNTPLMRDLGTAYAARAEGGRPGWEPLPVQYADYALWQRDLLAEHEDTQLDHWRTALAALPAESTLPADRPRPAVASYRGTTHTVHCPTETHQALTALARESGATLFMVVQAATVALLSRSGAGTDIPVGSLVAGRTDEALEDLVGFFVNTLVLRTDAGGDPTFRELLDRVRETDLAAWAHQDLPFDRLVEALNPERSAARHPLFQVMLTLAEAAEPAPALPGIRSETGQPGLGIAKFDLTVNFYEHRDRAGHPNGLDIVLEYATDLYDPATIETAADRLTRVLDAVIADPDVRVADIELLTTAQRRALLDDYNDTSAALPEGALHELFAAQAVRTPDAVALVCGDRELSYRELDRASDAFARLLAGRGVAPGAAVGLFLDRSPEYVVAALGILKAGGAYVPLDARQPAERLAFILADTGAALLVTDRGAPAQGLTLLPPPDVRAVPDDNAEAVQVPVHPDQLAYVMYTSGSSGTPKGVANTHRNVVELALDPWWGAEGRHARVLAYSPLAFDSSTYELWVPLLSGGTAVILPVTKVDVAELGDALTRHGITAVYFTTALFDAMASEAVGALAGLREIWTGGDVLSAPALRRVLEECPATTVVHAYGPTESTVFCSYQVFGPQERSVERLHLGVPMANTRMYVLDEGLRPVVPGVVGELYVAGSHLAWGYVGRPGLSSERFVADPFGPAGERMYRTGDLARWNEHGEVVFEGRADQQVKLRGFRIELGEIETALVAHASVSQAAVIVREDRPGDKRLVAYVVAAGDGRVDTDALHRHAGAALPEYMVPAAFVELDLLPLTANGKLDRRALPEPRLGTGPGGRQGRTPVEEVLCGLFADALGLPAVSIDDDFFRLGGHSLLATRLVSRIRRTLGSQVSVRDMFRHPTVARLALFLADTGDTDRRPALVAGERPERVPLSAAQRRLWFLDQMEGPSATYNIPLAVRLTGTLDADALHLALGDVVARHEALRTVFPADQGTPYQQILPAEDARPTLALIPATREALPAVLRDLSATTFDLARELPVRADLVQVGDDEHVLLLVTHHIASDGWSNTPLMRDLTAAYTARVAGAAPGWEPLPVQYADYALWQQALLAADEERQLDHWRRVLAGLPDEVTLPADRARPATASYRGASLTVRCPAGLHASLTALARESGTTLFMVAQAATAALLARSGAGSDVPIGSPVAGRGEEALEDLVGFFVNTLVLRTDVSGNPTFRELLDRVRETDLAAWAHQDVPFDRLVEDLNPERSAARHPLFQVMLSVTDAAGPVPELPGLRAESEFTDLDIAKFDLTFTFHEHRAPDGGPAGLGITVEYATDLYDPATVSAVTARLVRLLGAAADTPDVPVGALDVLADDERTRLLDTWHGTPRSTPAAALPQLFAEQAARTPDAVALSHGTQRLTYAELDRRANRLANRLIAEGVRPGSRVALFQERSPEAVVAILAVVKAGAVYVPLDTRYPKDRIDLVVRMSGARVFLTDRDLTGFDLPDGARALSVTDPAGSAPDTAPEVTVHPDQLAYVMFTSGSTGVPKGVAVTHRNVTELAADNRFTGGAHRRVLLHSPLAFDATTYELWVPLLSGGTLVVAPPGLLDTAALTRVLTEEAITGLWLTVGLFRLVAEEDPAAFAGLREVWTGGDVVPPEAVRRVMDVCPGLQVVNGYGPTETTTFATSHLLHRPFDYTGALPIGRPLDNTRLYVLDEHLELVAPGVPGELYIAGTGLAQGYLDRPALTAERFVADPYGPAGSRMYRTGDLVRWSRDGEIEYLGRADQQVKLRGFRIEPGEIESALAAHASVAQAAVIVREDRPGDKRLVAYVVGNGDTPVDLDALHVHASERLPDYMVPAAFMPLDALPLTVNGKIDKRALPQPPVSAGSGGRAPRNPREEVLCGLFAEVLGLPSVSVDDDFFRLGGHSLLATRLVSRIRTVLGAELPVPALFENPNVARLAERLDRAESARPKLRPMRRMGASQ</sequence>
<dbReference type="Gene3D" id="3.30.300.30">
    <property type="match status" value="3"/>
</dbReference>
<dbReference type="SUPFAM" id="SSF47336">
    <property type="entry name" value="ACP-like"/>
    <property type="match status" value="3"/>
</dbReference>
<accession>A0ABV1TYE0</accession>
<dbReference type="SMART" id="SM00823">
    <property type="entry name" value="PKS_PP"/>
    <property type="match status" value="3"/>
</dbReference>
<dbReference type="Proteomes" id="UP001470023">
    <property type="component" value="Unassembled WGS sequence"/>
</dbReference>
<dbReference type="EMBL" id="JBEPAZ010000001">
    <property type="protein sequence ID" value="MER6426475.1"/>
    <property type="molecule type" value="Genomic_DNA"/>
</dbReference>
<dbReference type="Gene3D" id="2.30.38.10">
    <property type="entry name" value="Luciferase, Domain 3"/>
    <property type="match status" value="3"/>
</dbReference>
<dbReference type="InterPro" id="IPR010071">
    <property type="entry name" value="AA_adenyl_dom"/>
</dbReference>
<protein>
    <submittedName>
        <fullName evidence="5">Amino acid adenylation domain-containing protein</fullName>
    </submittedName>
</protein>
<dbReference type="PANTHER" id="PTHR45527:SF1">
    <property type="entry name" value="FATTY ACID SYNTHASE"/>
    <property type="match status" value="1"/>
</dbReference>
<keyword evidence="3" id="KW-0597">Phosphoprotein</keyword>
<dbReference type="InterPro" id="IPR020845">
    <property type="entry name" value="AMP-binding_CS"/>
</dbReference>
<evidence type="ECO:0000256" key="1">
    <source>
        <dbReference type="ARBA" id="ARBA00001957"/>
    </source>
</evidence>
<dbReference type="Gene3D" id="3.40.50.980">
    <property type="match status" value="6"/>
</dbReference>
<dbReference type="InterPro" id="IPR006162">
    <property type="entry name" value="Ppantetheine_attach_site"/>
</dbReference>
<evidence type="ECO:0000259" key="4">
    <source>
        <dbReference type="PROSITE" id="PS50075"/>
    </source>
</evidence>
<dbReference type="InterPro" id="IPR045851">
    <property type="entry name" value="AMP-bd_C_sf"/>
</dbReference>
<dbReference type="InterPro" id="IPR000873">
    <property type="entry name" value="AMP-dep_synth/lig_dom"/>
</dbReference>
<dbReference type="Pfam" id="PF00501">
    <property type="entry name" value="AMP-binding"/>
    <property type="match status" value="3"/>
</dbReference>
<dbReference type="Pfam" id="PF00550">
    <property type="entry name" value="PP-binding"/>
    <property type="match status" value="3"/>
</dbReference>
<organism evidence="5 6">
    <name type="scientific">Streptomyces sp. 900105245</name>
    <dbReference type="NCBI Taxonomy" id="3154379"/>
    <lineage>
        <taxon>Bacteria</taxon>
        <taxon>Bacillati</taxon>
        <taxon>Actinomycetota</taxon>
        <taxon>Actinomycetes</taxon>
        <taxon>Kitasatosporales</taxon>
        <taxon>Streptomycetaceae</taxon>
        <taxon>Streptomyces</taxon>
    </lineage>
</organism>
<evidence type="ECO:0000313" key="6">
    <source>
        <dbReference type="Proteomes" id="UP001470023"/>
    </source>
</evidence>
<keyword evidence="6" id="KW-1185">Reference proteome</keyword>
<dbReference type="InterPro" id="IPR020806">
    <property type="entry name" value="PKS_PP-bd"/>
</dbReference>
<dbReference type="Gene3D" id="3.40.50.1820">
    <property type="entry name" value="alpha/beta hydrolase"/>
    <property type="match status" value="1"/>
</dbReference>
<dbReference type="InterPro" id="IPR001242">
    <property type="entry name" value="Condensation_dom"/>
</dbReference>
<dbReference type="InterPro" id="IPR009081">
    <property type="entry name" value="PP-bd_ACP"/>
</dbReference>
<dbReference type="Gene3D" id="3.30.559.10">
    <property type="entry name" value="Chloramphenicol acetyltransferase-like domain"/>
    <property type="match status" value="2"/>
</dbReference>
<evidence type="ECO:0000256" key="3">
    <source>
        <dbReference type="ARBA" id="ARBA00022553"/>
    </source>
</evidence>
<dbReference type="SUPFAM" id="SSF52777">
    <property type="entry name" value="CoA-dependent acyltransferases"/>
    <property type="match status" value="4"/>
</dbReference>
<dbReference type="PROSITE" id="PS00455">
    <property type="entry name" value="AMP_BINDING"/>
    <property type="match status" value="3"/>
</dbReference>
<dbReference type="Gene3D" id="1.10.1200.10">
    <property type="entry name" value="ACP-like"/>
    <property type="match status" value="2"/>
</dbReference>
<name>A0ABV1TYE0_9ACTN</name>
<dbReference type="Gene3D" id="3.30.559.30">
    <property type="entry name" value="Nonribosomal peptide synthetase, condensation domain"/>
    <property type="match status" value="2"/>
</dbReference>
<dbReference type="RefSeq" id="WP_352062650.1">
    <property type="nucleotide sequence ID" value="NZ_JBEPAZ010000001.1"/>
</dbReference>
<feature type="domain" description="Carrier" evidence="4">
    <location>
        <begin position="2626"/>
        <end position="2701"/>
    </location>
</feature>
<proteinExistence type="predicted"/>
<comment type="cofactor">
    <cofactor evidence="1">
        <name>pantetheine 4'-phosphate</name>
        <dbReference type="ChEBI" id="CHEBI:47942"/>
    </cofactor>
</comment>
<dbReference type="CDD" id="cd12117">
    <property type="entry name" value="A_NRPS_Srf_like"/>
    <property type="match status" value="3"/>
</dbReference>
<dbReference type="InterPro" id="IPR023213">
    <property type="entry name" value="CAT-like_dom_sf"/>
</dbReference>
<gene>
    <name evidence="5" type="ORF">ABT272_01805</name>
</gene>
<dbReference type="InterPro" id="IPR029058">
    <property type="entry name" value="AB_hydrolase_fold"/>
</dbReference>
<dbReference type="PROSITE" id="PS50075">
    <property type="entry name" value="CARRIER"/>
    <property type="match status" value="3"/>
</dbReference>
<evidence type="ECO:0000313" key="5">
    <source>
        <dbReference type="EMBL" id="MER6426475.1"/>
    </source>
</evidence>
<dbReference type="InterPro" id="IPR025110">
    <property type="entry name" value="AMP-bd_C"/>
</dbReference>
<comment type="caution">
    <text evidence="5">The sequence shown here is derived from an EMBL/GenBank/DDBJ whole genome shotgun (WGS) entry which is preliminary data.</text>
</comment>
<dbReference type="Pfam" id="PF00668">
    <property type="entry name" value="Condensation"/>
    <property type="match status" value="2"/>
</dbReference>
<evidence type="ECO:0000256" key="2">
    <source>
        <dbReference type="ARBA" id="ARBA00022450"/>
    </source>
</evidence>
<dbReference type="PANTHER" id="PTHR45527">
    <property type="entry name" value="NONRIBOSOMAL PEPTIDE SYNTHETASE"/>
    <property type="match status" value="1"/>
</dbReference>
<feature type="domain" description="Carrier" evidence="4">
    <location>
        <begin position="526"/>
        <end position="601"/>
    </location>
</feature>
<dbReference type="InterPro" id="IPR036736">
    <property type="entry name" value="ACP-like_sf"/>
</dbReference>
<dbReference type="PROSITE" id="PS00012">
    <property type="entry name" value="PHOSPHOPANTETHEINE"/>
    <property type="match status" value="3"/>
</dbReference>
<dbReference type="CDD" id="cd19540">
    <property type="entry name" value="LCL_NRPS-like"/>
    <property type="match status" value="2"/>
</dbReference>
<feature type="domain" description="Carrier" evidence="4">
    <location>
        <begin position="1576"/>
        <end position="1651"/>
    </location>
</feature>
<keyword evidence="2" id="KW-0596">Phosphopantetheine</keyword>
<dbReference type="NCBIfam" id="NF003417">
    <property type="entry name" value="PRK04813.1"/>
    <property type="match status" value="3"/>
</dbReference>
<dbReference type="NCBIfam" id="TIGR01733">
    <property type="entry name" value="AA-adenyl-dom"/>
    <property type="match status" value="3"/>
</dbReference>
<reference evidence="5 6" key="1">
    <citation type="submission" date="2024-06" db="EMBL/GenBank/DDBJ databases">
        <title>The Natural Products Discovery Center: Release of the First 8490 Sequenced Strains for Exploring Actinobacteria Biosynthetic Diversity.</title>
        <authorList>
            <person name="Kalkreuter E."/>
            <person name="Kautsar S.A."/>
            <person name="Yang D."/>
            <person name="Bader C.D."/>
            <person name="Teijaro C.N."/>
            <person name="Fluegel L."/>
            <person name="Davis C.M."/>
            <person name="Simpson J.R."/>
            <person name="Lauterbach L."/>
            <person name="Steele A.D."/>
            <person name="Gui C."/>
            <person name="Meng S."/>
            <person name="Li G."/>
            <person name="Viehrig K."/>
            <person name="Ye F."/>
            <person name="Su P."/>
            <person name="Kiefer A.F."/>
            <person name="Nichols A."/>
            <person name="Cepeda A.J."/>
            <person name="Yan W."/>
            <person name="Fan B."/>
            <person name="Jiang Y."/>
            <person name="Adhikari A."/>
            <person name="Zheng C.-J."/>
            <person name="Schuster L."/>
            <person name="Cowan T.M."/>
            <person name="Smanski M.J."/>
            <person name="Chevrette M.G."/>
            <person name="De Carvalho L.P.S."/>
            <person name="Shen B."/>
        </authorList>
    </citation>
    <scope>NUCLEOTIDE SEQUENCE [LARGE SCALE GENOMIC DNA]</scope>
    <source>
        <strain evidence="5 6">NPDC001166</strain>
    </source>
</reference>
<dbReference type="SUPFAM" id="SSF56801">
    <property type="entry name" value="Acetyl-CoA synthetase-like"/>
    <property type="match status" value="3"/>
</dbReference>
<dbReference type="Pfam" id="PF13193">
    <property type="entry name" value="AMP-binding_C"/>
    <property type="match status" value="3"/>
</dbReference>